<dbReference type="Proteomes" id="UP001418222">
    <property type="component" value="Unassembled WGS sequence"/>
</dbReference>
<dbReference type="Pfam" id="PF00226">
    <property type="entry name" value="DnaJ"/>
    <property type="match status" value="1"/>
</dbReference>
<feature type="compositionally biased region" description="Basic and acidic residues" evidence="1">
    <location>
        <begin position="692"/>
        <end position="701"/>
    </location>
</feature>
<dbReference type="SUPFAM" id="SSF46565">
    <property type="entry name" value="Chaperone J-domain"/>
    <property type="match status" value="1"/>
</dbReference>
<evidence type="ECO:0000259" key="3">
    <source>
        <dbReference type="PROSITE" id="PS50076"/>
    </source>
</evidence>
<dbReference type="PROSITE" id="PS00636">
    <property type="entry name" value="DNAJ_1"/>
    <property type="match status" value="1"/>
</dbReference>
<keyword evidence="2" id="KW-1133">Transmembrane helix</keyword>
<evidence type="ECO:0000256" key="2">
    <source>
        <dbReference type="SAM" id="Phobius"/>
    </source>
</evidence>
<dbReference type="GO" id="GO:0005783">
    <property type="term" value="C:endoplasmic reticulum"/>
    <property type="evidence" value="ECO:0007669"/>
    <property type="project" value="UniProtKB-ARBA"/>
</dbReference>
<sequence length="723" mass="81092">MARKGSQPKNSLNRKSTKLENVIPSSLDASVIENGMRGENDQIFTHGDQSNADLPFRSSNSFTEQTSPEFAGKKASNIPLRVKSGNRIQRSAQEDMSCKTADIAENDMFSHAHKSTKTKGVMIGGNCDINKNFFGSSSIGTAQAMVGSLDAISDWSFRYASHVLKIARGWIEHQKPRVSLFVSRIHNAYDYCIARIKFVYPAIWTWILHFGKLALFLSAVWLDCCLRGLTSLLHLGTASLFTVVWCSLFSIIGMVGFVKLLFMIVMAFLLLIFIGIAPAILALAISATVVLWLYGSFWTTSLVTLLGGVSFGLHHERVALFVTMLYSLYCTRSYMGWLGLLLGLNLSFISSDLLVHFLKNNANEHRYDIPQGHDTREKTGADSGFQSHFSAADKVSHTSCRGPADCCHEIPSTSGRETELTSEDEISRLLNCSDHYTVLGFNRFEDVDVSVLKREYRKIAMLVHPDKNMGNEKAAEAFKKLQNAYEILLDSLKRKNYDDDLRREELLNYLRKFQTSSIKNDGNGIFCSESTHIEAEDRGSYGESRKIFCKKCGTFHIWTLIERSKSQARWCQDCQDFHQAKDGDGWLEQSSSPFLFGLLQKVDAPCAYICAESRIYNATRWFICQGIRVPANTHKPSFHVNINLNSKQNSNSKASSSSHRSSGGMPPPNMGEGMTEEDFFEWLQNAMNSGKFEPDVPHKEGPSTNNGGSRSSNKKKRKGKRQW</sequence>
<proteinExistence type="predicted"/>
<feature type="region of interest" description="Disordered" evidence="1">
    <location>
        <begin position="1"/>
        <end position="21"/>
    </location>
</feature>
<evidence type="ECO:0000313" key="4">
    <source>
        <dbReference type="EMBL" id="KAK8914200.1"/>
    </source>
</evidence>
<keyword evidence="5" id="KW-1185">Reference proteome</keyword>
<accession>A0AAP0ATG8</accession>
<protein>
    <submittedName>
        <fullName evidence="4">Chaperone protein dnaJ 39</fullName>
    </submittedName>
</protein>
<organism evidence="4 5">
    <name type="scientific">Platanthera zijinensis</name>
    <dbReference type="NCBI Taxonomy" id="2320716"/>
    <lineage>
        <taxon>Eukaryota</taxon>
        <taxon>Viridiplantae</taxon>
        <taxon>Streptophyta</taxon>
        <taxon>Embryophyta</taxon>
        <taxon>Tracheophyta</taxon>
        <taxon>Spermatophyta</taxon>
        <taxon>Magnoliopsida</taxon>
        <taxon>Liliopsida</taxon>
        <taxon>Asparagales</taxon>
        <taxon>Orchidaceae</taxon>
        <taxon>Orchidoideae</taxon>
        <taxon>Orchideae</taxon>
        <taxon>Orchidinae</taxon>
        <taxon>Platanthera</taxon>
    </lineage>
</organism>
<dbReference type="PANTHER" id="PTHR45270:SF4">
    <property type="entry name" value="CHAPERONE DNAJ-DOMAIN SUPERFAMILY PROTEIN"/>
    <property type="match status" value="1"/>
</dbReference>
<evidence type="ECO:0000313" key="5">
    <source>
        <dbReference type="Proteomes" id="UP001418222"/>
    </source>
</evidence>
<dbReference type="InterPro" id="IPR018253">
    <property type="entry name" value="DnaJ_domain_CS"/>
</dbReference>
<dbReference type="InterPro" id="IPR032843">
    <property type="entry name" value="Jiv"/>
</dbReference>
<feature type="transmembrane region" description="Helical" evidence="2">
    <location>
        <begin position="198"/>
        <end position="221"/>
    </location>
</feature>
<dbReference type="AlphaFoldDB" id="A0AAP0ATG8"/>
<feature type="transmembrane region" description="Helical" evidence="2">
    <location>
        <begin position="291"/>
        <end position="313"/>
    </location>
</feature>
<feature type="region of interest" description="Disordered" evidence="1">
    <location>
        <begin position="643"/>
        <end position="723"/>
    </location>
</feature>
<dbReference type="CDD" id="cd06257">
    <property type="entry name" value="DnaJ"/>
    <property type="match status" value="1"/>
</dbReference>
<dbReference type="PANTHER" id="PTHR45270">
    <property type="entry name" value="OS03G0832900 PROTEIN"/>
    <property type="match status" value="1"/>
</dbReference>
<name>A0AAP0ATG8_9ASPA</name>
<feature type="transmembrane region" description="Helical" evidence="2">
    <location>
        <begin position="334"/>
        <end position="358"/>
    </location>
</feature>
<feature type="transmembrane region" description="Helical" evidence="2">
    <location>
        <begin position="233"/>
        <end position="253"/>
    </location>
</feature>
<feature type="compositionally biased region" description="Low complexity" evidence="1">
    <location>
        <begin position="643"/>
        <end position="664"/>
    </location>
</feature>
<dbReference type="EMBL" id="JBBWWQ010000021">
    <property type="protein sequence ID" value="KAK8914200.1"/>
    <property type="molecule type" value="Genomic_DNA"/>
</dbReference>
<keyword evidence="2" id="KW-0472">Membrane</keyword>
<dbReference type="PROSITE" id="PS50076">
    <property type="entry name" value="DNAJ_2"/>
    <property type="match status" value="1"/>
</dbReference>
<feature type="compositionally biased region" description="Basic residues" evidence="1">
    <location>
        <begin position="712"/>
        <end position="723"/>
    </location>
</feature>
<reference evidence="4 5" key="1">
    <citation type="journal article" date="2022" name="Nat. Plants">
        <title>Genomes of leafy and leafless Platanthera orchids illuminate the evolution of mycoheterotrophy.</title>
        <authorList>
            <person name="Li M.H."/>
            <person name="Liu K.W."/>
            <person name="Li Z."/>
            <person name="Lu H.C."/>
            <person name="Ye Q.L."/>
            <person name="Zhang D."/>
            <person name="Wang J.Y."/>
            <person name="Li Y.F."/>
            <person name="Zhong Z.M."/>
            <person name="Liu X."/>
            <person name="Yu X."/>
            <person name="Liu D.K."/>
            <person name="Tu X.D."/>
            <person name="Liu B."/>
            <person name="Hao Y."/>
            <person name="Liao X.Y."/>
            <person name="Jiang Y.T."/>
            <person name="Sun W.H."/>
            <person name="Chen J."/>
            <person name="Chen Y.Q."/>
            <person name="Ai Y."/>
            <person name="Zhai J.W."/>
            <person name="Wu S.S."/>
            <person name="Zhou Z."/>
            <person name="Hsiao Y.Y."/>
            <person name="Wu W.L."/>
            <person name="Chen Y.Y."/>
            <person name="Lin Y.F."/>
            <person name="Hsu J.L."/>
            <person name="Li C.Y."/>
            <person name="Wang Z.W."/>
            <person name="Zhao X."/>
            <person name="Zhong W.Y."/>
            <person name="Ma X.K."/>
            <person name="Ma L."/>
            <person name="Huang J."/>
            <person name="Chen G.Z."/>
            <person name="Huang M.Z."/>
            <person name="Huang L."/>
            <person name="Peng D.H."/>
            <person name="Luo Y.B."/>
            <person name="Zou S.Q."/>
            <person name="Chen S.P."/>
            <person name="Lan S."/>
            <person name="Tsai W.C."/>
            <person name="Van de Peer Y."/>
            <person name="Liu Z.J."/>
        </authorList>
    </citation>
    <scope>NUCLEOTIDE SEQUENCE [LARGE SCALE GENOMIC DNA]</scope>
    <source>
        <strain evidence="4">Lor287</strain>
    </source>
</reference>
<dbReference type="InterPro" id="IPR001623">
    <property type="entry name" value="DnaJ_domain"/>
</dbReference>
<evidence type="ECO:0000256" key="1">
    <source>
        <dbReference type="SAM" id="MobiDB-lite"/>
    </source>
</evidence>
<keyword evidence="2" id="KW-0812">Transmembrane</keyword>
<dbReference type="PRINTS" id="PR00625">
    <property type="entry name" value="JDOMAIN"/>
</dbReference>
<dbReference type="Gene3D" id="1.10.287.110">
    <property type="entry name" value="DnaJ domain"/>
    <property type="match status" value="1"/>
</dbReference>
<dbReference type="SMART" id="SM00271">
    <property type="entry name" value="DnaJ"/>
    <property type="match status" value="1"/>
</dbReference>
<comment type="caution">
    <text evidence="4">The sequence shown here is derived from an EMBL/GenBank/DDBJ whole genome shotgun (WGS) entry which is preliminary data.</text>
</comment>
<dbReference type="Pfam" id="PF14901">
    <property type="entry name" value="Jiv90"/>
    <property type="match status" value="1"/>
</dbReference>
<feature type="transmembrane region" description="Helical" evidence="2">
    <location>
        <begin position="260"/>
        <end position="285"/>
    </location>
</feature>
<dbReference type="InterPro" id="IPR036869">
    <property type="entry name" value="J_dom_sf"/>
</dbReference>
<gene>
    <name evidence="4" type="primary">ATJ39</name>
    <name evidence="4" type="ORF">KSP39_PZI023846</name>
</gene>
<feature type="domain" description="J" evidence="3">
    <location>
        <begin position="434"/>
        <end position="501"/>
    </location>
</feature>